<keyword evidence="3" id="KW-1185">Reference proteome</keyword>
<name>A0A1X7JLY7_9BACL</name>
<organism evidence="2 3">
    <name type="scientific">Paenibacillus aquistagni</name>
    <dbReference type="NCBI Taxonomy" id="1852522"/>
    <lineage>
        <taxon>Bacteria</taxon>
        <taxon>Bacillati</taxon>
        <taxon>Bacillota</taxon>
        <taxon>Bacilli</taxon>
        <taxon>Bacillales</taxon>
        <taxon>Paenibacillaceae</taxon>
        <taxon>Paenibacillus</taxon>
    </lineage>
</organism>
<dbReference type="OrthoDB" id="2665441at2"/>
<evidence type="ECO:0000313" key="3">
    <source>
        <dbReference type="Proteomes" id="UP000193834"/>
    </source>
</evidence>
<accession>A0A1X7JLY7</accession>
<keyword evidence="1" id="KW-0732">Signal</keyword>
<sequence length="138" mass="14773">MKKKIIMSLLSVFMMICFAVPVFAEVSSSTFNLTKAGSSGGNSYNVGRYLDVDSKGTVEFSIHGTNVARGWNIQVSLINGSTGKSAGKVTLTDTKTSGKFTNLLASDSYIIAVKNLDSSSRSGTFNYSWTGKWGGFIN</sequence>
<dbReference type="Proteomes" id="UP000193834">
    <property type="component" value="Unassembled WGS sequence"/>
</dbReference>
<dbReference type="RefSeq" id="WP_085493851.1">
    <property type="nucleotide sequence ID" value="NZ_FXAZ01000001.1"/>
</dbReference>
<reference evidence="2 3" key="1">
    <citation type="submission" date="2017-04" db="EMBL/GenBank/DDBJ databases">
        <authorList>
            <person name="Afonso C.L."/>
            <person name="Miller P.J."/>
            <person name="Scott M.A."/>
            <person name="Spackman E."/>
            <person name="Goraichik I."/>
            <person name="Dimitrov K.M."/>
            <person name="Suarez D.L."/>
            <person name="Swayne D.E."/>
        </authorList>
    </citation>
    <scope>NUCLEOTIDE SEQUENCE [LARGE SCALE GENOMIC DNA]</scope>
    <source>
        <strain evidence="2 3">11</strain>
    </source>
</reference>
<dbReference type="EMBL" id="FXAZ01000001">
    <property type="protein sequence ID" value="SMG29250.1"/>
    <property type="molecule type" value="Genomic_DNA"/>
</dbReference>
<evidence type="ECO:0000256" key="1">
    <source>
        <dbReference type="SAM" id="SignalP"/>
    </source>
</evidence>
<gene>
    <name evidence="2" type="ORF">SAMN06295960_1746</name>
</gene>
<feature type="chain" id="PRO_5013027635" evidence="1">
    <location>
        <begin position="25"/>
        <end position="138"/>
    </location>
</feature>
<protein>
    <submittedName>
        <fullName evidence="2">Uncharacterized protein</fullName>
    </submittedName>
</protein>
<feature type="signal peptide" evidence="1">
    <location>
        <begin position="1"/>
        <end position="24"/>
    </location>
</feature>
<proteinExistence type="predicted"/>
<evidence type="ECO:0000313" key="2">
    <source>
        <dbReference type="EMBL" id="SMG29250.1"/>
    </source>
</evidence>
<dbReference type="AlphaFoldDB" id="A0A1X7JLY7"/>